<evidence type="ECO:0000256" key="1">
    <source>
        <dbReference type="SAM" id="Phobius"/>
    </source>
</evidence>
<feature type="domain" description="CAAX prenyl protease 2/Lysostaphin resistance protein A-like" evidence="2">
    <location>
        <begin position="138"/>
        <end position="222"/>
    </location>
</feature>
<feature type="transmembrane region" description="Helical" evidence="1">
    <location>
        <begin position="99"/>
        <end position="116"/>
    </location>
</feature>
<gene>
    <name evidence="3" type="ORF">AY601_4296</name>
</gene>
<dbReference type="RefSeq" id="WP_068404879.1">
    <property type="nucleotide sequence ID" value="NZ_CP014504.1"/>
</dbReference>
<reference evidence="3 4" key="1">
    <citation type="submission" date="2016-03" db="EMBL/GenBank/DDBJ databases">
        <title>Complete genome sequence of Pedobacter cryoconitis PAMC 27485.</title>
        <authorList>
            <person name="Lee J."/>
            <person name="Kim O.-S."/>
        </authorList>
    </citation>
    <scope>NUCLEOTIDE SEQUENCE [LARGE SCALE GENOMIC DNA]</scope>
    <source>
        <strain evidence="3 4">PAMC 27485</strain>
    </source>
</reference>
<organism evidence="3 4">
    <name type="scientific">Pedobacter cryoconitis</name>
    <dbReference type="NCBI Taxonomy" id="188932"/>
    <lineage>
        <taxon>Bacteria</taxon>
        <taxon>Pseudomonadati</taxon>
        <taxon>Bacteroidota</taxon>
        <taxon>Sphingobacteriia</taxon>
        <taxon>Sphingobacteriales</taxon>
        <taxon>Sphingobacteriaceae</taxon>
        <taxon>Pedobacter</taxon>
    </lineage>
</organism>
<name>A0A127VIJ4_9SPHI</name>
<dbReference type="PATRIC" id="fig|188932.3.peg.4457"/>
<dbReference type="EMBL" id="CP014504">
    <property type="protein sequence ID" value="AMQ01145.1"/>
    <property type="molecule type" value="Genomic_DNA"/>
</dbReference>
<evidence type="ECO:0000259" key="2">
    <source>
        <dbReference type="Pfam" id="PF02517"/>
    </source>
</evidence>
<proteinExistence type="predicted"/>
<feature type="transmembrane region" description="Helical" evidence="1">
    <location>
        <begin position="159"/>
        <end position="176"/>
    </location>
</feature>
<dbReference type="GO" id="GO:0004175">
    <property type="term" value="F:endopeptidase activity"/>
    <property type="evidence" value="ECO:0007669"/>
    <property type="project" value="UniProtKB-ARBA"/>
</dbReference>
<keyword evidence="1" id="KW-0472">Membrane</keyword>
<dbReference type="Proteomes" id="UP000071561">
    <property type="component" value="Chromosome"/>
</dbReference>
<dbReference type="Pfam" id="PF02517">
    <property type="entry name" value="Rce1-like"/>
    <property type="match status" value="1"/>
</dbReference>
<dbReference type="InterPro" id="IPR003675">
    <property type="entry name" value="Rce1/LyrA-like_dom"/>
</dbReference>
<feature type="transmembrane region" description="Helical" evidence="1">
    <location>
        <begin position="74"/>
        <end position="92"/>
    </location>
</feature>
<evidence type="ECO:0000313" key="3">
    <source>
        <dbReference type="EMBL" id="AMQ01145.1"/>
    </source>
</evidence>
<feature type="transmembrane region" description="Helical" evidence="1">
    <location>
        <begin position="30"/>
        <end position="54"/>
    </location>
</feature>
<protein>
    <recommendedName>
        <fullName evidence="2">CAAX prenyl protease 2/Lysostaphin resistance protein A-like domain-containing protein</fullName>
    </recommendedName>
</protein>
<dbReference type="OrthoDB" id="1443714at2"/>
<keyword evidence="1" id="KW-0812">Transmembrane</keyword>
<accession>A0A127VIJ4</accession>
<keyword evidence="4" id="KW-1185">Reference proteome</keyword>
<feature type="transmembrane region" description="Helical" evidence="1">
    <location>
        <begin position="209"/>
        <end position="228"/>
    </location>
</feature>
<dbReference type="KEGG" id="pcm:AY601_4296"/>
<evidence type="ECO:0000313" key="4">
    <source>
        <dbReference type="Proteomes" id="UP000071561"/>
    </source>
</evidence>
<keyword evidence="1" id="KW-1133">Transmembrane helix</keyword>
<dbReference type="GO" id="GO:0080120">
    <property type="term" value="P:CAAX-box protein maturation"/>
    <property type="evidence" value="ECO:0007669"/>
    <property type="project" value="UniProtKB-ARBA"/>
</dbReference>
<feature type="transmembrane region" description="Helical" evidence="1">
    <location>
        <begin position="122"/>
        <end position="138"/>
    </location>
</feature>
<sequence length="231" mass="26512">MLGLVDDLTNYLKRPYLVRIPEKVDKPFNLLLKLAFICIVMGIGCGMFTGMLIGLKLIPDPGPSVMDHKKMSKILLFIMAVVWAPLSEELLFRAQLRRFTASIAFIALSCGAFLSALIQTDWAYLVSPIIFIILYFVYRYNLARSITLKFEFWKRIFPWHFHLTAICFSLVHLSNYEKGIGLLPLGILYTLPQLAVGLVLGYTRMNYGLKYSFALHAMYNFFPVLLFLSKY</sequence>
<dbReference type="AlphaFoldDB" id="A0A127VIJ4"/>
<feature type="transmembrane region" description="Helical" evidence="1">
    <location>
        <begin position="182"/>
        <end position="202"/>
    </location>
</feature>